<proteinExistence type="predicted"/>
<dbReference type="EMBL" id="JAQMUH010000166">
    <property type="protein sequence ID" value="MDB9540878.1"/>
    <property type="molecule type" value="Genomic_DNA"/>
</dbReference>
<gene>
    <name evidence="1" type="ORF">PN457_14650</name>
</gene>
<dbReference type="RefSeq" id="WP_271734139.1">
    <property type="nucleotide sequence ID" value="NZ_JANQDP010000174.1"/>
</dbReference>
<organism evidence="1 2">
    <name type="scientific">Anabaenopsis arnoldii</name>
    <dbReference type="NCBI Taxonomy" id="2152938"/>
    <lineage>
        <taxon>Bacteria</taxon>
        <taxon>Bacillati</taxon>
        <taxon>Cyanobacteriota</taxon>
        <taxon>Cyanophyceae</taxon>
        <taxon>Nostocales</taxon>
        <taxon>Nodulariaceae</taxon>
        <taxon>Anabaenopsis</taxon>
    </lineage>
</organism>
<dbReference type="Proteomes" id="UP001212499">
    <property type="component" value="Unassembled WGS sequence"/>
</dbReference>
<name>A0ABT5AU85_9CYAN</name>
<accession>A0ABT5AU85</accession>
<sequence length="81" mass="9160">MFIVLPPSSGVHSDRSPSTVWLTPRYRYRLRSPTTVNGMANATLSLSTPLTDHRQPSTVWLTPRYRYRLRSPTTVNGMANA</sequence>
<comment type="caution">
    <text evidence="1">The sequence shown here is derived from an EMBL/GenBank/DDBJ whole genome shotgun (WGS) entry which is preliminary data.</text>
</comment>
<evidence type="ECO:0000313" key="2">
    <source>
        <dbReference type="Proteomes" id="UP001212499"/>
    </source>
</evidence>
<protein>
    <submittedName>
        <fullName evidence="1">Uncharacterized protein</fullName>
    </submittedName>
</protein>
<reference evidence="1 2" key="1">
    <citation type="submission" date="2023-01" db="EMBL/GenBank/DDBJ databases">
        <title>Genomes from the Australian National Cyanobacteria Reference Collection.</title>
        <authorList>
            <person name="Willis A."/>
            <person name="Lee E.M.F."/>
        </authorList>
    </citation>
    <scope>NUCLEOTIDE SEQUENCE [LARGE SCALE GENOMIC DNA]</scope>
    <source>
        <strain evidence="1 2">CS-1033</strain>
    </source>
</reference>
<keyword evidence="2" id="KW-1185">Reference proteome</keyword>
<evidence type="ECO:0000313" key="1">
    <source>
        <dbReference type="EMBL" id="MDB9540878.1"/>
    </source>
</evidence>
<feature type="non-terminal residue" evidence="1">
    <location>
        <position position="81"/>
    </location>
</feature>